<evidence type="ECO:0000313" key="1">
    <source>
        <dbReference type="EMBL" id="MFC3531426.1"/>
    </source>
</evidence>
<sequence length="37" mass="4390">MVIQYRVRFDNRAEAIETVTPQREADGSWRISGYFIN</sequence>
<comment type="caution">
    <text evidence="1">The sequence shown here is derived from an EMBL/GenBank/DDBJ whole genome shotgun (WGS) entry which is preliminary data.</text>
</comment>
<dbReference type="EMBL" id="JBHRXN010000010">
    <property type="protein sequence ID" value="MFC3531426.1"/>
    <property type="molecule type" value="Genomic_DNA"/>
</dbReference>
<accession>A0ABV7RDQ6</accession>
<gene>
    <name evidence="1" type="ORF">ACFOLG_04445</name>
</gene>
<dbReference type="Proteomes" id="UP001595741">
    <property type="component" value="Unassembled WGS sequence"/>
</dbReference>
<dbReference type="InterPro" id="IPR025091">
    <property type="entry name" value="DUF4019"/>
</dbReference>
<organism evidence="1 2">
    <name type="scientific">Vogesella facilis</name>
    <dbReference type="NCBI Taxonomy" id="1655232"/>
    <lineage>
        <taxon>Bacteria</taxon>
        <taxon>Pseudomonadati</taxon>
        <taxon>Pseudomonadota</taxon>
        <taxon>Betaproteobacteria</taxon>
        <taxon>Neisseriales</taxon>
        <taxon>Chromobacteriaceae</taxon>
        <taxon>Vogesella</taxon>
    </lineage>
</organism>
<evidence type="ECO:0000313" key="2">
    <source>
        <dbReference type="Proteomes" id="UP001595741"/>
    </source>
</evidence>
<dbReference type="RefSeq" id="WP_386088832.1">
    <property type="nucleotide sequence ID" value="NZ_JBHRXN010000010.1"/>
</dbReference>
<proteinExistence type="predicted"/>
<dbReference type="Pfam" id="PF13211">
    <property type="entry name" value="DUF4019"/>
    <property type="match status" value="1"/>
</dbReference>
<reference evidence="2" key="1">
    <citation type="journal article" date="2019" name="Int. J. Syst. Evol. Microbiol.">
        <title>The Global Catalogue of Microorganisms (GCM) 10K type strain sequencing project: providing services to taxonomists for standard genome sequencing and annotation.</title>
        <authorList>
            <consortium name="The Broad Institute Genomics Platform"/>
            <consortium name="The Broad Institute Genome Sequencing Center for Infectious Disease"/>
            <person name="Wu L."/>
            <person name="Ma J."/>
        </authorList>
    </citation>
    <scope>NUCLEOTIDE SEQUENCE [LARGE SCALE GENOMIC DNA]</scope>
    <source>
        <strain evidence="2">KCTC 42742</strain>
    </source>
</reference>
<protein>
    <submittedName>
        <fullName evidence="1">DUF4019 domain-containing protein</fullName>
    </submittedName>
</protein>
<name>A0ABV7RDQ6_9NEIS</name>
<keyword evidence="2" id="KW-1185">Reference proteome</keyword>